<dbReference type="EC" id="3.1.-.-" evidence="9"/>
<evidence type="ECO:0000256" key="1">
    <source>
        <dbReference type="ARBA" id="ARBA00022490"/>
    </source>
</evidence>
<dbReference type="Proteomes" id="UP000178870">
    <property type="component" value="Unassembled WGS sequence"/>
</dbReference>
<comment type="caution">
    <text evidence="11">The sequence shown here is derived from an EMBL/GenBank/DDBJ whole genome shotgun (WGS) entry which is preliminary data.</text>
</comment>
<dbReference type="Pfam" id="PF17770">
    <property type="entry name" value="RNase_J_C"/>
    <property type="match status" value="1"/>
</dbReference>
<dbReference type="Gene3D" id="3.60.15.10">
    <property type="entry name" value="Ribonuclease Z/Hydroxyacylglutathione hydrolase-like"/>
    <property type="match status" value="1"/>
</dbReference>
<evidence type="ECO:0000256" key="2">
    <source>
        <dbReference type="ARBA" id="ARBA00022722"/>
    </source>
</evidence>
<keyword evidence="1 9" id="KW-0963">Cytoplasm</keyword>
<dbReference type="InterPro" id="IPR041636">
    <property type="entry name" value="RNase_J_C"/>
</dbReference>
<sequence length="556" mass="61631">MASLKFIALSGTTGATENLYVYEYGNDMIVVDCGVGFPDPEMLGVDLVIPDFSYIVKNKNKLRGILVTHGHEDHLGALPFLLKEVNAPIYATRLTAAFIEDKMADYEVKHARLSVIDPERLPAQAGDFKIKLGVFEISAFRVSHSVPDAVGLAINTPEGTMMHVPDYKFDWSSVDRKPFDVQKAVILASRGVLALASDALGSTTPGHTESESVLEERIEAVITKAKNRVFFTTISSNISRMQQAIHAAEKTGRKVAFVGRSMERKAEIARSLGYLHYSSNIEVDARAAARLPKNKVLLIISGCYGQPGSALHRVSEDDHRFLHIDPNDMVIFSADPAPPGSKMRVDYVVDRLLEKQVDVHYYDLQEDLHVSGHGSQEDIRLLFGLIKPKYFIPIGGTVRHMRAYSQLAQGLGAEPGNVFELMPGDSVEFERGVAKRGKRMPVRSILVDGLGVGDVGNIVLRDRRILSREGFVIAIMQFDSAAKALSGTPELVTRGFVFEKDSKEVLQKGVDKLIAHAKKENLNQHQLKEIAVDTLERFFFEELERRPMILPVVIEV</sequence>
<evidence type="ECO:0000256" key="7">
    <source>
        <dbReference type="ARBA" id="ARBA00022839"/>
    </source>
</evidence>
<feature type="domain" description="Metallo-beta-lactamase" evidence="10">
    <location>
        <begin position="16"/>
        <end position="207"/>
    </location>
</feature>
<dbReference type="AlphaFoldDB" id="A0A1F7Z0L8"/>
<evidence type="ECO:0000256" key="5">
    <source>
        <dbReference type="ARBA" id="ARBA00022801"/>
    </source>
</evidence>
<keyword evidence="6" id="KW-0862">Zinc</keyword>
<evidence type="ECO:0000256" key="8">
    <source>
        <dbReference type="ARBA" id="ARBA00022884"/>
    </source>
</evidence>
<evidence type="ECO:0000256" key="9">
    <source>
        <dbReference type="HAMAP-Rule" id="MF_01491"/>
    </source>
</evidence>
<dbReference type="InterPro" id="IPR042173">
    <property type="entry name" value="RNase_J_2"/>
</dbReference>
<dbReference type="GO" id="GO:0008270">
    <property type="term" value="F:zinc ion binding"/>
    <property type="evidence" value="ECO:0007669"/>
    <property type="project" value="InterPro"/>
</dbReference>
<evidence type="ECO:0000259" key="10">
    <source>
        <dbReference type="SMART" id="SM00849"/>
    </source>
</evidence>
<dbReference type="GO" id="GO:0004534">
    <property type="term" value="F:5'-3' RNA exonuclease activity"/>
    <property type="evidence" value="ECO:0007669"/>
    <property type="project" value="UniProtKB-UniRule"/>
</dbReference>
<dbReference type="InterPro" id="IPR004613">
    <property type="entry name" value="RNase_J"/>
</dbReference>
<dbReference type="Pfam" id="PF07521">
    <property type="entry name" value="RMMBL"/>
    <property type="match status" value="1"/>
</dbReference>
<dbReference type="PANTHER" id="PTHR43694:SF1">
    <property type="entry name" value="RIBONUCLEASE J"/>
    <property type="match status" value="1"/>
</dbReference>
<keyword evidence="2 9" id="KW-0540">Nuclease</keyword>
<dbReference type="SUPFAM" id="SSF56281">
    <property type="entry name" value="Metallo-hydrolase/oxidoreductase"/>
    <property type="match status" value="1"/>
</dbReference>
<reference evidence="11 12" key="1">
    <citation type="journal article" date="2016" name="Nat. Commun.">
        <title>Thousands of microbial genomes shed light on interconnected biogeochemical processes in an aquifer system.</title>
        <authorList>
            <person name="Anantharaman K."/>
            <person name="Brown C.T."/>
            <person name="Hug L.A."/>
            <person name="Sharon I."/>
            <person name="Castelle C.J."/>
            <person name="Probst A.J."/>
            <person name="Thomas B.C."/>
            <person name="Singh A."/>
            <person name="Wilkins M.J."/>
            <person name="Karaoz U."/>
            <person name="Brodie E.L."/>
            <person name="Williams K.H."/>
            <person name="Hubbard S.S."/>
            <person name="Banfield J.F."/>
        </authorList>
    </citation>
    <scope>NUCLEOTIDE SEQUENCE [LARGE SCALE GENOMIC DNA]</scope>
</reference>
<dbReference type="NCBIfam" id="TIGR00649">
    <property type="entry name" value="MG423"/>
    <property type="match status" value="1"/>
</dbReference>
<dbReference type="GO" id="GO:0003723">
    <property type="term" value="F:RNA binding"/>
    <property type="evidence" value="ECO:0007669"/>
    <property type="project" value="UniProtKB-UniRule"/>
</dbReference>
<dbReference type="PANTHER" id="PTHR43694">
    <property type="entry name" value="RIBONUCLEASE J"/>
    <property type="match status" value="1"/>
</dbReference>
<dbReference type="EMBL" id="MGGP01000010">
    <property type="protein sequence ID" value="OGM33004.1"/>
    <property type="molecule type" value="Genomic_DNA"/>
</dbReference>
<evidence type="ECO:0000256" key="3">
    <source>
        <dbReference type="ARBA" id="ARBA00022723"/>
    </source>
</evidence>
<comment type="subunit">
    <text evidence="9">Homodimer, may be a subunit of the RNA degradosome.</text>
</comment>
<gene>
    <name evidence="9" type="primary">rnj</name>
    <name evidence="11" type="ORF">A2803_02510</name>
</gene>
<keyword evidence="5 9" id="KW-0378">Hydrolase</keyword>
<comment type="subcellular location">
    <subcellularLocation>
        <location evidence="9">Cytoplasm</location>
    </subcellularLocation>
</comment>
<protein>
    <recommendedName>
        <fullName evidence="9">Ribonuclease J</fullName>
        <shortName evidence="9">RNase J</shortName>
        <ecNumber evidence="9">3.1.-.-</ecNumber>
    </recommendedName>
</protein>
<dbReference type="GO" id="GO:0004521">
    <property type="term" value="F:RNA endonuclease activity"/>
    <property type="evidence" value="ECO:0007669"/>
    <property type="project" value="UniProtKB-UniRule"/>
</dbReference>
<dbReference type="Gene3D" id="3.10.20.580">
    <property type="match status" value="1"/>
</dbReference>
<proteinExistence type="inferred from homology"/>
<dbReference type="Pfam" id="PF00753">
    <property type="entry name" value="Lactamase_B"/>
    <property type="match status" value="1"/>
</dbReference>
<keyword evidence="7 9" id="KW-0269">Exonuclease</keyword>
<keyword evidence="4 9" id="KW-0255">Endonuclease</keyword>
<comment type="similarity">
    <text evidence="9">Belongs to the metallo-beta-lactamase superfamily. RNA-metabolizing metallo-beta-lactamase-like family. Bacterial RNase J subfamily.</text>
</comment>
<dbReference type="Pfam" id="PF22505">
    <property type="entry name" value="RNase_J_b_CASP"/>
    <property type="match status" value="1"/>
</dbReference>
<dbReference type="InterPro" id="IPR036866">
    <property type="entry name" value="RibonucZ/Hydroxyglut_hydro"/>
</dbReference>
<dbReference type="InterPro" id="IPR030854">
    <property type="entry name" value="RNase_J_bac"/>
</dbReference>
<accession>A0A1F7Z0L8</accession>
<keyword evidence="9" id="KW-0698">rRNA processing</keyword>
<dbReference type="InterPro" id="IPR001279">
    <property type="entry name" value="Metallo-B-lactamas"/>
</dbReference>
<name>A0A1F7Z0L8_9BACT</name>
<dbReference type="InterPro" id="IPR055132">
    <property type="entry name" value="RNase_J_b_CASP"/>
</dbReference>
<evidence type="ECO:0000256" key="4">
    <source>
        <dbReference type="ARBA" id="ARBA00022759"/>
    </source>
</evidence>
<comment type="function">
    <text evidence="9">An RNase that has 5'-3' exonuclease and possibly endonuclease activity. Involved in maturation of rRNA and in some organisms also mRNA maturation and/or decay.</text>
</comment>
<keyword evidence="8 9" id="KW-0694">RNA-binding</keyword>
<keyword evidence="3" id="KW-0479">Metal-binding</keyword>
<evidence type="ECO:0000313" key="12">
    <source>
        <dbReference type="Proteomes" id="UP000178870"/>
    </source>
</evidence>
<dbReference type="Gene3D" id="3.40.50.10710">
    <property type="entry name" value="Metallo-hydrolase/oxidoreductase"/>
    <property type="match status" value="1"/>
</dbReference>
<dbReference type="HAMAP" id="MF_01491">
    <property type="entry name" value="RNase_J_bact"/>
    <property type="match status" value="1"/>
</dbReference>
<dbReference type="GO" id="GO:0006364">
    <property type="term" value="P:rRNA processing"/>
    <property type="evidence" value="ECO:0007669"/>
    <property type="project" value="UniProtKB-UniRule"/>
</dbReference>
<feature type="binding site" evidence="9">
    <location>
        <begin position="369"/>
        <end position="373"/>
    </location>
    <ligand>
        <name>substrate</name>
    </ligand>
</feature>
<organism evidence="11 12">
    <name type="scientific">Candidatus Woesebacteria bacterium RIFCSPHIGHO2_01_FULL_44_21</name>
    <dbReference type="NCBI Taxonomy" id="1802503"/>
    <lineage>
        <taxon>Bacteria</taxon>
        <taxon>Candidatus Woeseibacteriota</taxon>
    </lineage>
</organism>
<evidence type="ECO:0000256" key="6">
    <source>
        <dbReference type="ARBA" id="ARBA00022833"/>
    </source>
</evidence>
<dbReference type="GO" id="GO:0005737">
    <property type="term" value="C:cytoplasm"/>
    <property type="evidence" value="ECO:0007669"/>
    <property type="project" value="UniProtKB-SubCell"/>
</dbReference>
<evidence type="ECO:0000313" key="11">
    <source>
        <dbReference type="EMBL" id="OGM33004.1"/>
    </source>
</evidence>
<dbReference type="InterPro" id="IPR011108">
    <property type="entry name" value="RMMBL"/>
</dbReference>
<dbReference type="CDD" id="cd07714">
    <property type="entry name" value="RNaseJ_MBL-fold"/>
    <property type="match status" value="1"/>
</dbReference>
<dbReference type="SMART" id="SM00849">
    <property type="entry name" value="Lactamase_B"/>
    <property type="match status" value="1"/>
</dbReference>